<dbReference type="Proteomes" id="UP000747542">
    <property type="component" value="Unassembled WGS sequence"/>
</dbReference>
<comment type="caution">
    <text evidence="2">The sequence shown here is derived from an EMBL/GenBank/DDBJ whole genome shotgun (WGS) entry which is preliminary data.</text>
</comment>
<evidence type="ECO:0000313" key="2">
    <source>
        <dbReference type="EMBL" id="KAG7155944.1"/>
    </source>
</evidence>
<gene>
    <name evidence="2" type="primary">Dnah7-L9</name>
    <name evidence="2" type="ORF">Hamer_G012088</name>
</gene>
<name>A0A8J5MLL6_HOMAM</name>
<evidence type="ECO:0000256" key="1">
    <source>
        <dbReference type="SAM" id="MobiDB-lite"/>
    </source>
</evidence>
<proteinExistence type="predicted"/>
<dbReference type="AlphaFoldDB" id="A0A8J5MLL6"/>
<organism evidence="2 3">
    <name type="scientific">Homarus americanus</name>
    <name type="common">American lobster</name>
    <dbReference type="NCBI Taxonomy" id="6706"/>
    <lineage>
        <taxon>Eukaryota</taxon>
        <taxon>Metazoa</taxon>
        <taxon>Ecdysozoa</taxon>
        <taxon>Arthropoda</taxon>
        <taxon>Crustacea</taxon>
        <taxon>Multicrustacea</taxon>
        <taxon>Malacostraca</taxon>
        <taxon>Eumalacostraca</taxon>
        <taxon>Eucarida</taxon>
        <taxon>Decapoda</taxon>
        <taxon>Pleocyemata</taxon>
        <taxon>Astacidea</taxon>
        <taxon>Nephropoidea</taxon>
        <taxon>Nephropidae</taxon>
        <taxon>Homarus</taxon>
    </lineage>
</organism>
<dbReference type="EMBL" id="JAHLQT010040257">
    <property type="protein sequence ID" value="KAG7155944.1"/>
    <property type="molecule type" value="Genomic_DNA"/>
</dbReference>
<protein>
    <submittedName>
        <fullName evidence="2">Putative Dynein heavy chain 7-like 9</fullName>
    </submittedName>
</protein>
<evidence type="ECO:0000313" key="3">
    <source>
        <dbReference type="Proteomes" id="UP000747542"/>
    </source>
</evidence>
<reference evidence="2" key="1">
    <citation type="journal article" date="2021" name="Sci. Adv.">
        <title>The American lobster genome reveals insights on longevity, neural, and immune adaptations.</title>
        <authorList>
            <person name="Polinski J.M."/>
            <person name="Zimin A.V."/>
            <person name="Clark K.F."/>
            <person name="Kohn A.B."/>
            <person name="Sadowski N."/>
            <person name="Timp W."/>
            <person name="Ptitsyn A."/>
            <person name="Khanna P."/>
            <person name="Romanova D.Y."/>
            <person name="Williams P."/>
            <person name="Greenwood S.J."/>
            <person name="Moroz L.L."/>
            <person name="Walt D.R."/>
            <person name="Bodnar A.G."/>
        </authorList>
    </citation>
    <scope>NUCLEOTIDE SEQUENCE</scope>
    <source>
        <strain evidence="2">GMGI-L3</strain>
    </source>
</reference>
<keyword evidence="3" id="KW-1185">Reference proteome</keyword>
<sequence>MIRGRKGGQRSVGGREEPTGPPTLPSLTGTGRHNPSDIARYTLQQLLVTTEILVPPMPRFVGRGSGRRLVGRRSPRLRTASTTHLKVTTHMEGGSGGGGIRQDSTMTPATMMEPAMVAAEFRNRMKPLTQPKKYGAVPAPAGDGSNPWDYSQLLHRRRARIRHAAHFHRRRRAEFALLVMNSCRRLRATHRPSPPDLVQTLIHRIPIILRTKYDRILKELFQELQGREVQPVQMQPLGTFERFSRM</sequence>
<feature type="region of interest" description="Disordered" evidence="1">
    <location>
        <begin position="1"/>
        <end position="36"/>
    </location>
</feature>
<accession>A0A8J5MLL6</accession>